<evidence type="ECO:0000256" key="9">
    <source>
        <dbReference type="PROSITE-ProRule" id="PRU00228"/>
    </source>
</evidence>
<evidence type="ECO:0000259" key="12">
    <source>
        <dbReference type="PROSITE" id="PS50135"/>
    </source>
</evidence>
<dbReference type="InterPro" id="IPR022684">
    <property type="entry name" value="Calpain_cysteine_protease"/>
</dbReference>
<feature type="compositionally biased region" description="Basic residues" evidence="11">
    <location>
        <begin position="17"/>
        <end position="26"/>
    </location>
</feature>
<keyword evidence="15" id="KW-1185">Reference proteome</keyword>
<dbReference type="AlphaFoldDB" id="A0AAD5USZ1"/>
<dbReference type="Proteomes" id="UP001212997">
    <property type="component" value="Unassembled WGS sequence"/>
</dbReference>
<keyword evidence="2 10" id="KW-0645">Protease</keyword>
<dbReference type="GO" id="GO:0008270">
    <property type="term" value="F:zinc ion binding"/>
    <property type="evidence" value="ECO:0007669"/>
    <property type="project" value="UniProtKB-KW"/>
</dbReference>
<keyword evidence="6 10" id="KW-0788">Thiol protease</keyword>
<feature type="active site" evidence="8 10">
    <location>
        <position position="359"/>
    </location>
</feature>
<feature type="active site" evidence="8 10">
    <location>
        <position position="339"/>
    </location>
</feature>
<keyword evidence="4 9" id="KW-0863">Zinc-finger</keyword>
<dbReference type="EMBL" id="JANAWD010000934">
    <property type="protein sequence ID" value="KAJ3475010.1"/>
    <property type="molecule type" value="Genomic_DNA"/>
</dbReference>
<dbReference type="PRINTS" id="PR00704">
    <property type="entry name" value="CALPAIN"/>
</dbReference>
<feature type="compositionally biased region" description="Basic and acidic residues" evidence="11">
    <location>
        <begin position="635"/>
        <end position="646"/>
    </location>
</feature>
<feature type="active site" evidence="8 10">
    <location>
        <position position="154"/>
    </location>
</feature>
<evidence type="ECO:0008006" key="16">
    <source>
        <dbReference type="Google" id="ProtNLM"/>
    </source>
</evidence>
<dbReference type="PROSITE" id="PS50135">
    <property type="entry name" value="ZF_ZZ_2"/>
    <property type="match status" value="1"/>
</dbReference>
<dbReference type="PROSITE" id="PS00139">
    <property type="entry name" value="THIOL_PROTEASE_CYS"/>
    <property type="match status" value="1"/>
</dbReference>
<dbReference type="Pfam" id="PF00569">
    <property type="entry name" value="ZZ"/>
    <property type="match status" value="1"/>
</dbReference>
<evidence type="ECO:0000256" key="10">
    <source>
        <dbReference type="PROSITE-ProRule" id="PRU00239"/>
    </source>
</evidence>
<dbReference type="PROSITE" id="PS01357">
    <property type="entry name" value="ZF_ZZ_1"/>
    <property type="match status" value="1"/>
</dbReference>
<feature type="region of interest" description="Disordered" evidence="11">
    <location>
        <begin position="614"/>
        <end position="710"/>
    </location>
</feature>
<dbReference type="Gene3D" id="3.90.70.10">
    <property type="entry name" value="Cysteine proteinases"/>
    <property type="match status" value="1"/>
</dbReference>
<protein>
    <recommendedName>
        <fullName evidence="16">Cysteine proteinase</fullName>
    </recommendedName>
</protein>
<dbReference type="GO" id="GO:0004198">
    <property type="term" value="F:calcium-dependent cysteine-type endopeptidase activity"/>
    <property type="evidence" value="ECO:0007669"/>
    <property type="project" value="InterPro"/>
</dbReference>
<evidence type="ECO:0000256" key="7">
    <source>
        <dbReference type="ARBA" id="ARBA00022833"/>
    </source>
</evidence>
<evidence type="ECO:0000256" key="3">
    <source>
        <dbReference type="ARBA" id="ARBA00022723"/>
    </source>
</evidence>
<evidence type="ECO:0000256" key="2">
    <source>
        <dbReference type="ARBA" id="ARBA00022670"/>
    </source>
</evidence>
<evidence type="ECO:0000313" key="15">
    <source>
        <dbReference type="Proteomes" id="UP001212997"/>
    </source>
</evidence>
<feature type="compositionally biased region" description="Basic and acidic residues" evidence="11">
    <location>
        <begin position="664"/>
        <end position="705"/>
    </location>
</feature>
<dbReference type="InterPro" id="IPR001300">
    <property type="entry name" value="Peptidase_C2_calpain_cat"/>
</dbReference>
<feature type="compositionally biased region" description="Basic and acidic residues" evidence="11">
    <location>
        <begin position="614"/>
        <end position="625"/>
    </location>
</feature>
<keyword evidence="7" id="KW-0862">Zinc</keyword>
<dbReference type="InterPro" id="IPR000433">
    <property type="entry name" value="Znf_ZZ"/>
</dbReference>
<organism evidence="14 15">
    <name type="scientific">Meripilus lineatus</name>
    <dbReference type="NCBI Taxonomy" id="2056292"/>
    <lineage>
        <taxon>Eukaryota</taxon>
        <taxon>Fungi</taxon>
        <taxon>Dikarya</taxon>
        <taxon>Basidiomycota</taxon>
        <taxon>Agaricomycotina</taxon>
        <taxon>Agaricomycetes</taxon>
        <taxon>Polyporales</taxon>
        <taxon>Meripilaceae</taxon>
        <taxon>Meripilus</taxon>
    </lineage>
</organism>
<dbReference type="SMART" id="SM00230">
    <property type="entry name" value="CysPc"/>
    <property type="match status" value="1"/>
</dbReference>
<evidence type="ECO:0000259" key="13">
    <source>
        <dbReference type="PROSITE" id="PS50203"/>
    </source>
</evidence>
<reference evidence="14" key="1">
    <citation type="submission" date="2022-07" db="EMBL/GenBank/DDBJ databases">
        <title>Genome Sequence of Physisporinus lineatus.</title>
        <authorList>
            <person name="Buettner E."/>
        </authorList>
    </citation>
    <scope>NUCLEOTIDE SEQUENCE</scope>
    <source>
        <strain evidence="14">VT162</strain>
    </source>
</reference>
<feature type="compositionally biased region" description="Acidic residues" evidence="11">
    <location>
        <begin position="101"/>
        <end position="110"/>
    </location>
</feature>
<evidence type="ECO:0000256" key="11">
    <source>
        <dbReference type="SAM" id="MobiDB-lite"/>
    </source>
</evidence>
<keyword evidence="5 10" id="KW-0378">Hydrolase</keyword>
<dbReference type="GO" id="GO:0006508">
    <property type="term" value="P:proteolysis"/>
    <property type="evidence" value="ECO:0007669"/>
    <property type="project" value="UniProtKB-KW"/>
</dbReference>
<evidence type="ECO:0000256" key="1">
    <source>
        <dbReference type="ARBA" id="ARBA00007623"/>
    </source>
</evidence>
<dbReference type="SUPFAM" id="SSF57850">
    <property type="entry name" value="RING/U-box"/>
    <property type="match status" value="1"/>
</dbReference>
<evidence type="ECO:0000256" key="5">
    <source>
        <dbReference type="ARBA" id="ARBA00022801"/>
    </source>
</evidence>
<dbReference type="Gene3D" id="3.30.60.90">
    <property type="match status" value="1"/>
</dbReference>
<evidence type="ECO:0000313" key="14">
    <source>
        <dbReference type="EMBL" id="KAJ3475010.1"/>
    </source>
</evidence>
<dbReference type="CDD" id="cd02340">
    <property type="entry name" value="ZZ_NBR1_like"/>
    <property type="match status" value="1"/>
</dbReference>
<dbReference type="CDD" id="cd00044">
    <property type="entry name" value="CysPc"/>
    <property type="match status" value="1"/>
</dbReference>
<feature type="compositionally biased region" description="Polar residues" evidence="11">
    <location>
        <begin position="1"/>
        <end position="16"/>
    </location>
</feature>
<feature type="domain" description="ZZ-type" evidence="12">
    <location>
        <begin position="717"/>
        <end position="771"/>
    </location>
</feature>
<comment type="caution">
    <text evidence="14">The sequence shown here is derived from an EMBL/GenBank/DDBJ whole genome shotgun (WGS) entry which is preliminary data.</text>
</comment>
<comment type="similarity">
    <text evidence="1">Belongs to the peptidase C2 family.</text>
</comment>
<accession>A0AAD5USZ1</accession>
<feature type="region of interest" description="Disordered" evidence="11">
    <location>
        <begin position="1"/>
        <end position="38"/>
    </location>
</feature>
<dbReference type="PANTHER" id="PTHR10183">
    <property type="entry name" value="CALPAIN"/>
    <property type="match status" value="1"/>
</dbReference>
<name>A0AAD5USZ1_9APHY</name>
<dbReference type="InterPro" id="IPR038765">
    <property type="entry name" value="Papain-like_cys_pep_sf"/>
</dbReference>
<dbReference type="InterPro" id="IPR043145">
    <property type="entry name" value="Znf_ZZ_sf"/>
</dbReference>
<feature type="region of interest" description="Disordered" evidence="11">
    <location>
        <begin position="92"/>
        <end position="122"/>
    </location>
</feature>
<feature type="domain" description="Calpain catalytic" evidence="13">
    <location>
        <begin position="126"/>
        <end position="418"/>
    </location>
</feature>
<dbReference type="SMART" id="SM00291">
    <property type="entry name" value="ZnF_ZZ"/>
    <property type="match status" value="1"/>
</dbReference>
<dbReference type="InterPro" id="IPR000169">
    <property type="entry name" value="Pept_cys_AS"/>
</dbReference>
<evidence type="ECO:0000256" key="4">
    <source>
        <dbReference type="ARBA" id="ARBA00022771"/>
    </source>
</evidence>
<proteinExistence type="inferred from homology"/>
<dbReference type="PROSITE" id="PS50203">
    <property type="entry name" value="CALPAIN_CAT"/>
    <property type="match status" value="1"/>
</dbReference>
<feature type="compositionally biased region" description="Acidic residues" evidence="11">
    <location>
        <begin position="647"/>
        <end position="660"/>
    </location>
</feature>
<dbReference type="PANTHER" id="PTHR10183:SF379">
    <property type="entry name" value="CALPAIN-5"/>
    <property type="match status" value="1"/>
</dbReference>
<sequence length="820" mass="92416">MSSSQTRSAAVPQSNPKKNRNRRRWRGGSMPTPRARKSVGLLVTEELETATNKCRERVLAIAKECRSKNRKFRDYDWDITIDRDICLKGCSGSSSGSTAPGDDDDDDDDTPSPSSDEALDPPDVLRISDIFDNPEFYKDGASSSDIEQGLLGDCWFLSALSTVATVPGLLDRICVERDEAVGVYGFIFFRDGKWVDVVIDDLLFISNPKFAELKTEEQRLYHGNPDLYNSTARKGCKALYFARSRTEGETWVPLIEKAYAKLHGDYAALSGGFANEAIEDLTGGVCSNIPLLDILDTNKFWDELLVQIRHSHLFGCYLPDLSSKRNGMVRAVHGLIPSHAYSVLKAVNYQGKRFVLVRNPWGEGEWNGKWSDGAAEWTPEWAGLLEVLNHKPGNDGVFVMEYSDFLKQWGTVESTRLFDDSWMVSSYWMQLRGLDIDRAWSYGDVSWTFTITEKTPTVIVLQQIDTRYFRDHSGWLAYLFDFVLFKKGSKEPIARPVKTSPLNRSVSIEIDLEPGDYVVQARIDIAQMRGQGWYDQNVPKWDRRKVARQKAARAIAYSIASNFKQEDYEDVLPVPLEIFADRDVVEVGLEAVEGKRQEYLARKAIIDATKKAKSLKEKQEEEKKHAQNGVNGEDEPSHESGDKESDKEGEEEESVTEETVSEPKTSEDASDKEAEHEENGKDATDADSEHVHDEPEDGQLKLGDHEVEDDDDDAALHDLVGCDGCGMSPIKGPRFKCADARCPNYDLCEDCVESGFHPAEHRLIRLETPELASKYIRNEYMPNDDEVPSVVLGLRVYTRKESPASIEGFISRVKNIKQNF</sequence>
<evidence type="ECO:0000256" key="8">
    <source>
        <dbReference type="PIRSR" id="PIRSR622684-1"/>
    </source>
</evidence>
<dbReference type="SUPFAM" id="SSF54001">
    <property type="entry name" value="Cysteine proteinases"/>
    <property type="match status" value="1"/>
</dbReference>
<evidence type="ECO:0000256" key="6">
    <source>
        <dbReference type="ARBA" id="ARBA00022807"/>
    </source>
</evidence>
<gene>
    <name evidence="14" type="ORF">NLI96_g12118</name>
</gene>
<dbReference type="Pfam" id="PF00648">
    <property type="entry name" value="Peptidase_C2"/>
    <property type="match status" value="2"/>
</dbReference>
<keyword evidence="3" id="KW-0479">Metal-binding</keyword>